<dbReference type="EMBL" id="JAHQCR010000054">
    <property type="protein sequence ID" value="MBU9722573.1"/>
    <property type="molecule type" value="Genomic_DNA"/>
</dbReference>
<name>A0ABS6JVG6_9BACI</name>
<keyword evidence="3" id="KW-0028">Amino-acid biosynthesis</keyword>
<dbReference type="PANTHER" id="PTHR43285:SF2">
    <property type="entry name" value="ANTHRANILATE PHOSPHORIBOSYLTRANSFERASE"/>
    <property type="match status" value="1"/>
</dbReference>
<dbReference type="InterPro" id="IPR036320">
    <property type="entry name" value="Glycosyl_Trfase_fam3_N_dom_sf"/>
</dbReference>
<dbReference type="SUPFAM" id="SSF47648">
    <property type="entry name" value="Nucleoside phosphorylase/phosphoribosyltransferase N-terminal domain"/>
    <property type="match status" value="1"/>
</dbReference>
<keyword evidence="1 7" id="KW-0328">Glycosyltransferase</keyword>
<dbReference type="Pfam" id="PF00591">
    <property type="entry name" value="Glycos_transf_3"/>
    <property type="match status" value="1"/>
</dbReference>
<evidence type="ECO:0000313" key="7">
    <source>
        <dbReference type="EMBL" id="MBU9722573.1"/>
    </source>
</evidence>
<keyword evidence="2" id="KW-0808">Transferase</keyword>
<dbReference type="SUPFAM" id="SSF52418">
    <property type="entry name" value="Nucleoside phosphorylase/phosphoribosyltransferase catalytic domain"/>
    <property type="match status" value="1"/>
</dbReference>
<keyword evidence="4" id="KW-0057">Aromatic amino acid biosynthesis</keyword>
<dbReference type="RefSeq" id="WP_088074185.1">
    <property type="nucleotide sequence ID" value="NZ_JAHQCR010000054.1"/>
</dbReference>
<feature type="domain" description="Glycosyl transferase family 3" evidence="5">
    <location>
        <begin position="89"/>
        <end position="330"/>
    </location>
</feature>
<keyword evidence="8" id="KW-1185">Reference proteome</keyword>
<dbReference type="GO" id="GO:0016757">
    <property type="term" value="F:glycosyltransferase activity"/>
    <property type="evidence" value="ECO:0007669"/>
    <property type="project" value="UniProtKB-KW"/>
</dbReference>
<dbReference type="InterPro" id="IPR000312">
    <property type="entry name" value="Glycosyl_Trfase_fam3"/>
</dbReference>
<feature type="domain" description="Glycosyl transferase family 3 N-terminal" evidence="6">
    <location>
        <begin position="3"/>
        <end position="66"/>
    </location>
</feature>
<proteinExistence type="predicted"/>
<keyword evidence="3" id="KW-0822">Tryptophan biosynthesis</keyword>
<evidence type="ECO:0000256" key="4">
    <source>
        <dbReference type="ARBA" id="ARBA00023141"/>
    </source>
</evidence>
<dbReference type="Pfam" id="PF02885">
    <property type="entry name" value="Glycos_trans_3N"/>
    <property type="match status" value="1"/>
</dbReference>
<evidence type="ECO:0000313" key="8">
    <source>
        <dbReference type="Proteomes" id="UP000790580"/>
    </source>
</evidence>
<dbReference type="InterPro" id="IPR017459">
    <property type="entry name" value="Glycosyl_Trfase_fam3_N_dom"/>
</dbReference>
<evidence type="ECO:0000256" key="3">
    <source>
        <dbReference type="ARBA" id="ARBA00022822"/>
    </source>
</evidence>
<protein>
    <submittedName>
        <fullName evidence="7">Anthranilate phosphoribosyltransferase</fullName>
    </submittedName>
</protein>
<evidence type="ECO:0000259" key="6">
    <source>
        <dbReference type="Pfam" id="PF02885"/>
    </source>
</evidence>
<evidence type="ECO:0000259" key="5">
    <source>
        <dbReference type="Pfam" id="PF00591"/>
    </source>
</evidence>
<dbReference type="InterPro" id="IPR035902">
    <property type="entry name" value="Nuc_phospho_transferase"/>
</dbReference>
<dbReference type="Proteomes" id="UP000790580">
    <property type="component" value="Unassembled WGS sequence"/>
</dbReference>
<evidence type="ECO:0000256" key="2">
    <source>
        <dbReference type="ARBA" id="ARBA00022679"/>
    </source>
</evidence>
<organism evidence="7 8">
    <name type="scientific">Evansella alkalicola</name>
    <dbReference type="NCBI Taxonomy" id="745819"/>
    <lineage>
        <taxon>Bacteria</taxon>
        <taxon>Bacillati</taxon>
        <taxon>Bacillota</taxon>
        <taxon>Bacilli</taxon>
        <taxon>Bacillales</taxon>
        <taxon>Bacillaceae</taxon>
        <taxon>Evansella</taxon>
    </lineage>
</organism>
<gene>
    <name evidence="7" type="ORF">KS407_14145</name>
</gene>
<dbReference type="InterPro" id="IPR005940">
    <property type="entry name" value="Anthranilate_Pribosyl_Tfrase"/>
</dbReference>
<dbReference type="Gene3D" id="1.20.970.10">
    <property type="entry name" value="Transferase, Pyrimidine Nucleoside Phosphorylase, Chain C"/>
    <property type="match status" value="1"/>
</dbReference>
<sequence length="358" mass="39912">MKEWIKEVAKGKKRARDLNFDEGLAAANSIINGEATDVQIAAFLIAQRLKTESPEEVAAFVHAFRRATETIPLSEETRKNLVDFSGPYDGRKTFAATVPVSILLAESGIPVFLHSSDTLPPKNGSTIKDVLQGLDLPVDLTGEQIASSIETNHIGFSWTESLCPPLARVRHIRKEIGVRSFLNMVEKLLNQANANSIMLGIFHKTVLDTNVDNLRLLQFDKSYIVQGAEGSEDLPIHRKSFIYEVTPDQVHNRDLDPADYGLFCRRDPEKEAISLQEQVQIIHSLLEGDNSEKLTYYRNQVIFNAAARYTLFGKTSSIEAGIDLATEQLEAQKGAAHLNRWRDHLLKGFDETQSVSGL</sequence>
<evidence type="ECO:0000256" key="1">
    <source>
        <dbReference type="ARBA" id="ARBA00022676"/>
    </source>
</evidence>
<dbReference type="Gene3D" id="3.40.1030.10">
    <property type="entry name" value="Nucleoside phosphorylase/phosphoribosyltransferase catalytic domain"/>
    <property type="match status" value="1"/>
</dbReference>
<comment type="caution">
    <text evidence="7">The sequence shown here is derived from an EMBL/GenBank/DDBJ whole genome shotgun (WGS) entry which is preliminary data.</text>
</comment>
<accession>A0ABS6JVG6</accession>
<reference evidence="7 8" key="1">
    <citation type="submission" date="2021-06" db="EMBL/GenBank/DDBJ databases">
        <title>Bacillus sp. RD4P76, an endophyte from a halophyte.</title>
        <authorList>
            <person name="Sun J.-Q."/>
        </authorList>
    </citation>
    <scope>NUCLEOTIDE SEQUENCE [LARGE SCALE GENOMIC DNA]</scope>
    <source>
        <strain evidence="7 8">JCM 17098</strain>
    </source>
</reference>
<dbReference type="PANTHER" id="PTHR43285">
    <property type="entry name" value="ANTHRANILATE PHOSPHORIBOSYLTRANSFERASE"/>
    <property type="match status" value="1"/>
</dbReference>